<dbReference type="Pfam" id="PF14104">
    <property type="entry name" value="DUF4277"/>
    <property type="match status" value="1"/>
</dbReference>
<sequence length="36" mass="4042">MLDEDQLTIQNIDHLGIAAGLIDKLKLVERIDARLP</sequence>
<evidence type="ECO:0000313" key="2">
    <source>
        <dbReference type="EMBL" id="RLV58912.1"/>
    </source>
</evidence>
<protein>
    <submittedName>
        <fullName evidence="2">DUF4277 domain-containing protein</fullName>
    </submittedName>
</protein>
<proteinExistence type="predicted"/>
<dbReference type="EMBL" id="QZEI01000050">
    <property type="protein sequence ID" value="RLV58912.1"/>
    <property type="molecule type" value="Genomic_DNA"/>
</dbReference>
<accession>A0A3L8PXZ3</accession>
<feature type="non-terminal residue" evidence="2">
    <location>
        <position position="36"/>
    </location>
</feature>
<dbReference type="RefSeq" id="WP_121837317.1">
    <property type="nucleotide sequence ID" value="NZ_ML014755.1"/>
</dbReference>
<gene>
    <name evidence="3" type="ORF">D5018_02035</name>
    <name evidence="2" type="ORF">D5018_14695</name>
</gene>
<dbReference type="AlphaFoldDB" id="A0A3L8PXZ3"/>
<name>A0A3L8PXZ3_9GAMM</name>
<evidence type="ECO:0000313" key="4">
    <source>
        <dbReference type="Proteomes" id="UP000281474"/>
    </source>
</evidence>
<dbReference type="Proteomes" id="UP000281474">
    <property type="component" value="Unassembled WGS sequence"/>
</dbReference>
<evidence type="ECO:0000259" key="1">
    <source>
        <dbReference type="Pfam" id="PF14104"/>
    </source>
</evidence>
<organism evidence="2 4">
    <name type="scientific">Parashewanella curva</name>
    <dbReference type="NCBI Taxonomy" id="2338552"/>
    <lineage>
        <taxon>Bacteria</taxon>
        <taxon>Pseudomonadati</taxon>
        <taxon>Pseudomonadota</taxon>
        <taxon>Gammaproteobacteria</taxon>
        <taxon>Alteromonadales</taxon>
        <taxon>Shewanellaceae</taxon>
        <taxon>Parashewanella</taxon>
    </lineage>
</organism>
<dbReference type="EMBL" id="QZEI01000004">
    <property type="protein sequence ID" value="RLV61280.1"/>
    <property type="molecule type" value="Genomic_DNA"/>
</dbReference>
<evidence type="ECO:0000313" key="3">
    <source>
        <dbReference type="EMBL" id="RLV61280.1"/>
    </source>
</evidence>
<dbReference type="InterPro" id="IPR025457">
    <property type="entry name" value="DUF4277"/>
</dbReference>
<comment type="caution">
    <text evidence="2">The sequence shown here is derived from an EMBL/GenBank/DDBJ whole genome shotgun (WGS) entry which is preliminary data.</text>
</comment>
<dbReference type="OrthoDB" id="5654337at2"/>
<keyword evidence="4" id="KW-1185">Reference proteome</keyword>
<reference evidence="2 4" key="1">
    <citation type="submission" date="2018-09" db="EMBL/GenBank/DDBJ databases">
        <title>Phylogeny of the Shewanellaceae, and recommendation for two new genera, Pseudoshewanella and Parashewanella.</title>
        <authorList>
            <person name="Wang G."/>
        </authorList>
    </citation>
    <scope>NUCLEOTIDE SEQUENCE [LARGE SCALE GENOMIC DNA]</scope>
    <source>
        <strain evidence="2 4">C51</strain>
    </source>
</reference>
<feature type="domain" description="DUF4277" evidence="1">
    <location>
        <begin position="8"/>
        <end position="36"/>
    </location>
</feature>